<keyword evidence="4" id="KW-0813">Transport</keyword>
<comment type="similarity">
    <text evidence="2">Belongs to the ATPase delta chain family.</text>
</comment>
<dbReference type="InterPro" id="IPR008906">
    <property type="entry name" value="HATC_C_dom"/>
</dbReference>
<feature type="domain" description="HAT C-terminal dimerisation" evidence="9">
    <location>
        <begin position="269"/>
        <end position="333"/>
    </location>
</feature>
<dbReference type="InterPro" id="IPR000711">
    <property type="entry name" value="ATPase_OSCP/dsu"/>
</dbReference>
<keyword evidence="5" id="KW-0375">Hydrogen ion transport</keyword>
<dbReference type="SUPFAM" id="SSF47928">
    <property type="entry name" value="N-terminal domain of the delta subunit of the F1F0-ATP synthase"/>
    <property type="match status" value="1"/>
</dbReference>
<name>A0A9R1X4Q9_LACSA</name>
<dbReference type="Pfam" id="PF05699">
    <property type="entry name" value="Dimer_Tnp_hAT"/>
    <property type="match status" value="1"/>
</dbReference>
<dbReference type="PANTHER" id="PTHR46289:SF19">
    <property type="entry name" value="ZINC FINGER MYM-TYPE CONTAINING 1"/>
    <property type="match status" value="1"/>
</dbReference>
<comment type="subcellular location">
    <subcellularLocation>
        <location evidence="1">Membrane</location>
    </subcellularLocation>
</comment>
<dbReference type="Pfam" id="PF00213">
    <property type="entry name" value="OSCP"/>
    <property type="match status" value="1"/>
</dbReference>
<evidence type="ECO:0000259" key="9">
    <source>
        <dbReference type="Pfam" id="PF05699"/>
    </source>
</evidence>
<evidence type="ECO:0000256" key="6">
    <source>
        <dbReference type="ARBA" id="ARBA00023065"/>
    </source>
</evidence>
<accession>A0A9R1X4Q9</accession>
<dbReference type="PANTHER" id="PTHR46289">
    <property type="entry name" value="52 KDA REPRESSOR OF THE INHIBITOR OF THE PROTEIN KINASE-LIKE PROTEIN-RELATED"/>
    <property type="match status" value="1"/>
</dbReference>
<dbReference type="AlphaFoldDB" id="A0A9R1X4Q9"/>
<evidence type="ECO:0000313" key="11">
    <source>
        <dbReference type="Proteomes" id="UP000235145"/>
    </source>
</evidence>
<dbReference type="GO" id="GO:0046983">
    <property type="term" value="F:protein dimerization activity"/>
    <property type="evidence" value="ECO:0007669"/>
    <property type="project" value="InterPro"/>
</dbReference>
<dbReference type="Proteomes" id="UP000235145">
    <property type="component" value="Unassembled WGS sequence"/>
</dbReference>
<evidence type="ECO:0000256" key="3">
    <source>
        <dbReference type="ARBA" id="ARBA00011648"/>
    </source>
</evidence>
<dbReference type="Gene3D" id="1.10.520.20">
    <property type="entry name" value="N-terminal domain of the delta subunit of the F1F0-ATP synthase"/>
    <property type="match status" value="1"/>
</dbReference>
<evidence type="ECO:0000313" key="10">
    <source>
        <dbReference type="EMBL" id="KAJ0197794.1"/>
    </source>
</evidence>
<dbReference type="GO" id="GO:0016020">
    <property type="term" value="C:membrane"/>
    <property type="evidence" value="ECO:0007669"/>
    <property type="project" value="UniProtKB-SubCell"/>
</dbReference>
<keyword evidence="8" id="KW-0066">ATP synthesis</keyword>
<protein>
    <recommendedName>
        <fullName evidence="9">HAT C-terminal dimerisation domain-containing protein</fullName>
    </recommendedName>
</protein>
<keyword evidence="6" id="KW-0406">Ion transport</keyword>
<dbReference type="EMBL" id="NBSK02000007">
    <property type="protein sequence ID" value="KAJ0197794.1"/>
    <property type="molecule type" value="Genomic_DNA"/>
</dbReference>
<comment type="caution">
    <text evidence="10">The sequence shown here is derived from an EMBL/GenBank/DDBJ whole genome shotgun (WGS) entry which is preliminary data.</text>
</comment>
<reference evidence="10 11" key="1">
    <citation type="journal article" date="2017" name="Nat. Commun.">
        <title>Genome assembly with in vitro proximity ligation data and whole-genome triplication in lettuce.</title>
        <authorList>
            <person name="Reyes-Chin-Wo S."/>
            <person name="Wang Z."/>
            <person name="Yang X."/>
            <person name="Kozik A."/>
            <person name="Arikit S."/>
            <person name="Song C."/>
            <person name="Xia L."/>
            <person name="Froenicke L."/>
            <person name="Lavelle D.O."/>
            <person name="Truco M.J."/>
            <person name="Xia R."/>
            <person name="Zhu S."/>
            <person name="Xu C."/>
            <person name="Xu H."/>
            <person name="Xu X."/>
            <person name="Cox K."/>
            <person name="Korf I."/>
            <person name="Meyers B.C."/>
            <person name="Michelmore R.W."/>
        </authorList>
    </citation>
    <scope>NUCLEOTIDE SEQUENCE [LARGE SCALE GENOMIC DNA]</scope>
    <source>
        <strain evidence="11">cv. Salinas</strain>
        <tissue evidence="10">Seedlings</tissue>
    </source>
</reference>
<organism evidence="10 11">
    <name type="scientific">Lactuca sativa</name>
    <name type="common">Garden lettuce</name>
    <dbReference type="NCBI Taxonomy" id="4236"/>
    <lineage>
        <taxon>Eukaryota</taxon>
        <taxon>Viridiplantae</taxon>
        <taxon>Streptophyta</taxon>
        <taxon>Embryophyta</taxon>
        <taxon>Tracheophyta</taxon>
        <taxon>Spermatophyta</taxon>
        <taxon>Magnoliopsida</taxon>
        <taxon>eudicotyledons</taxon>
        <taxon>Gunneridae</taxon>
        <taxon>Pentapetalae</taxon>
        <taxon>asterids</taxon>
        <taxon>campanulids</taxon>
        <taxon>Asterales</taxon>
        <taxon>Asteraceae</taxon>
        <taxon>Cichorioideae</taxon>
        <taxon>Cichorieae</taxon>
        <taxon>Lactucinae</taxon>
        <taxon>Lactuca</taxon>
    </lineage>
</organism>
<evidence type="ECO:0000256" key="8">
    <source>
        <dbReference type="ARBA" id="ARBA00023310"/>
    </source>
</evidence>
<evidence type="ECO:0000256" key="7">
    <source>
        <dbReference type="ARBA" id="ARBA00023136"/>
    </source>
</evidence>
<evidence type="ECO:0000256" key="4">
    <source>
        <dbReference type="ARBA" id="ARBA00022448"/>
    </source>
</evidence>
<keyword evidence="11" id="KW-1185">Reference proteome</keyword>
<dbReference type="InterPro" id="IPR026015">
    <property type="entry name" value="ATP_synth_OSCP/delta_N_sf"/>
</dbReference>
<keyword evidence="7" id="KW-0472">Membrane</keyword>
<evidence type="ECO:0000256" key="5">
    <source>
        <dbReference type="ARBA" id="ARBA00022781"/>
    </source>
</evidence>
<comment type="subunit">
    <text evidence="3">F-type ATPases have 2 components, CF(1) - the catalytic core - and CF(0) - the membrane proton channel. CF(1) has five subunits: alpha(3), beta(3), gamma(1), delta(1), epsilon(1). CF(0) has three main subunits: a, b and c.</text>
</comment>
<evidence type="ECO:0000256" key="1">
    <source>
        <dbReference type="ARBA" id="ARBA00004370"/>
    </source>
</evidence>
<dbReference type="GO" id="GO:0046933">
    <property type="term" value="F:proton-transporting ATP synthase activity, rotational mechanism"/>
    <property type="evidence" value="ECO:0007669"/>
    <property type="project" value="InterPro"/>
</dbReference>
<dbReference type="InterPro" id="IPR052958">
    <property type="entry name" value="IFN-induced_PKR_regulator"/>
</dbReference>
<sequence length="580" mass="66526">MILSMTSSAPERFRRSARSLNERCAFRHASWLTDFGLDMRRDRLWAPNARRSLFERGAFPLWWESSIESVKSIVTQAPEIVKALHKLVEEETDIKIISEATCLGEYELGRFDFITDYRENGFGKALDCARAIAYDLEIYPVFVEKNNKRKVVKKRHFDENDIRSSEPVHELSPQESFRIQYFVYIVDQAIGSLERRFEQYKQYEDIFGFLFTIEKLKSMNIIELKSCCKNLEKRLQNGHISDINADNLFNKMELLQKHLPVEHNTANGILNFLKMMNTYPISCLAYKILLTVPITVPLAEKSFSKLNLLKFYLRSTMSQERLNVLALISIENEFLDFESLIDEFSSKNARRLRVRDFEKGNLVPTFHSRPPVESRNPILFSCAMDAISTPVSSMISVPKIHHHLYNLKPPLLLPQPHGYISTATTTAATATSISNKTTPSYSYRHNEKLTPTQLPSTSQPQPTISPTIHQNAATGYAAALIDAALCSNSLDAVHKDVKRLLKWLQSNQMLKDMMTNASMEESVKGRVIKEVSKKAKFQRQVVTLLKMLVAKNKSGMVAQVMEEFQRIYLDLNTCSFRLVV</sequence>
<gene>
    <name evidence="10" type="ORF">LSAT_V11C700342640</name>
</gene>
<proteinExistence type="inferred from homology"/>
<evidence type="ECO:0000256" key="2">
    <source>
        <dbReference type="ARBA" id="ARBA00007046"/>
    </source>
</evidence>